<protein>
    <recommendedName>
        <fullName evidence="3">DUF1801 domain-containing protein</fullName>
    </recommendedName>
</protein>
<name>A0A839QFF4_9MICC</name>
<proteinExistence type="predicted"/>
<evidence type="ECO:0000313" key="2">
    <source>
        <dbReference type="Proteomes" id="UP000523000"/>
    </source>
</evidence>
<organism evidence="1 2">
    <name type="scientific">Paeniglutamicibacter cryotolerans</name>
    <dbReference type="NCBI Taxonomy" id="670079"/>
    <lineage>
        <taxon>Bacteria</taxon>
        <taxon>Bacillati</taxon>
        <taxon>Actinomycetota</taxon>
        <taxon>Actinomycetes</taxon>
        <taxon>Micrococcales</taxon>
        <taxon>Micrococcaceae</taxon>
        <taxon>Paeniglutamicibacter</taxon>
    </lineage>
</organism>
<dbReference type="RefSeq" id="WP_183510199.1">
    <property type="nucleotide sequence ID" value="NZ_BAABGK010000013.1"/>
</dbReference>
<dbReference type="Proteomes" id="UP000523000">
    <property type="component" value="Unassembled WGS sequence"/>
</dbReference>
<sequence length="140" mass="15363">MPTTKTLPTPVDPHEFIAGVAHPQRRADALVLMEMMESVTGHPGTMWGPSIIGSDSYHYRYDSGHEGDAAMIGFSPRASSLSLYGLTNAPRAPELLEKLGKSRRGASCLYVNKLADVDIDALRKLMEHGYQHMKKEHGST</sequence>
<reference evidence="1 2" key="1">
    <citation type="submission" date="2020-08" db="EMBL/GenBank/DDBJ databases">
        <title>Sequencing the genomes of 1000 actinobacteria strains.</title>
        <authorList>
            <person name="Klenk H.-P."/>
        </authorList>
    </citation>
    <scope>NUCLEOTIDE SEQUENCE [LARGE SCALE GENOMIC DNA]</scope>
    <source>
        <strain evidence="1 2">DSM 22826</strain>
    </source>
</reference>
<accession>A0A839QFF4</accession>
<evidence type="ECO:0000313" key="1">
    <source>
        <dbReference type="EMBL" id="MBB2994869.1"/>
    </source>
</evidence>
<evidence type="ECO:0008006" key="3">
    <source>
        <dbReference type="Google" id="ProtNLM"/>
    </source>
</evidence>
<dbReference type="EMBL" id="JACHVS010000001">
    <property type="protein sequence ID" value="MBB2994869.1"/>
    <property type="molecule type" value="Genomic_DNA"/>
</dbReference>
<gene>
    <name evidence="1" type="ORF">E9229_001060</name>
</gene>
<keyword evidence="2" id="KW-1185">Reference proteome</keyword>
<comment type="caution">
    <text evidence="1">The sequence shown here is derived from an EMBL/GenBank/DDBJ whole genome shotgun (WGS) entry which is preliminary data.</text>
</comment>
<dbReference type="AlphaFoldDB" id="A0A839QFF4"/>